<feature type="region of interest" description="Disordered" evidence="1">
    <location>
        <begin position="1"/>
        <end position="26"/>
    </location>
</feature>
<comment type="caution">
    <text evidence="2">The sequence shown here is derived from an EMBL/GenBank/DDBJ whole genome shotgun (WGS) entry which is preliminary data.</text>
</comment>
<feature type="compositionally biased region" description="Polar residues" evidence="1">
    <location>
        <begin position="1"/>
        <end position="11"/>
    </location>
</feature>
<feature type="compositionally biased region" description="Polar residues" evidence="1">
    <location>
        <begin position="81"/>
        <end position="108"/>
    </location>
</feature>
<feature type="compositionally biased region" description="Low complexity" evidence="1">
    <location>
        <begin position="212"/>
        <end position="227"/>
    </location>
</feature>
<organism evidence="2 3">
    <name type="scientific">Trypanosoma theileri</name>
    <dbReference type="NCBI Taxonomy" id="67003"/>
    <lineage>
        <taxon>Eukaryota</taxon>
        <taxon>Discoba</taxon>
        <taxon>Euglenozoa</taxon>
        <taxon>Kinetoplastea</taxon>
        <taxon>Metakinetoplastina</taxon>
        <taxon>Trypanosomatida</taxon>
        <taxon>Trypanosomatidae</taxon>
        <taxon>Trypanosoma</taxon>
    </lineage>
</organism>
<dbReference type="AlphaFoldDB" id="A0A1X0NF67"/>
<dbReference type="EMBL" id="NBCO01000073">
    <property type="protein sequence ID" value="ORC83384.1"/>
    <property type="molecule type" value="Genomic_DNA"/>
</dbReference>
<sequence length="235" mass="24087">MEANAFTNEPNGTAADGDFKCTSGNSGTCTVTGDVNVFTALLYDRAGSGSSSDGSSSSGSSSGSPAREAQGYLQAPVLPTQEVTHTQDSHPTNLETSSRQEQDAGNSRYQEELKPAADSQPTHDGRGGESTSDTSSAAQVDRSNNVDGAITTTEQNQIPPSNPPTQGNPGSSNNTVDNTTTGDSNPTEQASPAEASTTNATHSQENGNADSTATTTNTTTEAPTTTTISCTQRRD</sequence>
<feature type="compositionally biased region" description="Low complexity" evidence="1">
    <location>
        <begin position="47"/>
        <end position="64"/>
    </location>
</feature>
<feature type="compositionally biased region" description="Polar residues" evidence="1">
    <location>
        <begin position="129"/>
        <end position="211"/>
    </location>
</feature>
<accession>A0A1X0NF67</accession>
<name>A0A1X0NF67_9TRYP</name>
<evidence type="ECO:0000313" key="2">
    <source>
        <dbReference type="EMBL" id="ORC83384.1"/>
    </source>
</evidence>
<protein>
    <submittedName>
        <fullName evidence="2">Uncharacterized protein</fullName>
    </submittedName>
</protein>
<evidence type="ECO:0000313" key="3">
    <source>
        <dbReference type="Proteomes" id="UP000192257"/>
    </source>
</evidence>
<dbReference type="RefSeq" id="XP_028877450.1">
    <property type="nucleotide sequence ID" value="XM_029031252.1"/>
</dbReference>
<feature type="region of interest" description="Disordered" evidence="1">
    <location>
        <begin position="45"/>
        <end position="235"/>
    </location>
</feature>
<dbReference type="Proteomes" id="UP000192257">
    <property type="component" value="Unassembled WGS sequence"/>
</dbReference>
<proteinExistence type="predicted"/>
<evidence type="ECO:0000256" key="1">
    <source>
        <dbReference type="SAM" id="MobiDB-lite"/>
    </source>
</evidence>
<reference evidence="2 3" key="1">
    <citation type="submission" date="2017-03" db="EMBL/GenBank/DDBJ databases">
        <title>An alternative strategy for trypanosome survival in the mammalian bloodstream revealed through genome and transcriptome analysis of the ubiquitous bovine parasite Trypanosoma (Megatrypanum) theileri.</title>
        <authorList>
            <person name="Kelly S."/>
            <person name="Ivens A."/>
            <person name="Mott A."/>
            <person name="O'Neill E."/>
            <person name="Emms D."/>
            <person name="Macleod O."/>
            <person name="Voorheis P."/>
            <person name="Matthews J."/>
            <person name="Matthews K."/>
            <person name="Carrington M."/>
        </authorList>
    </citation>
    <scope>NUCLEOTIDE SEQUENCE [LARGE SCALE GENOMIC DNA]</scope>
    <source>
        <strain evidence="2">Edinburgh</strain>
    </source>
</reference>
<dbReference type="GeneID" id="39991032"/>
<gene>
    <name evidence="2" type="ORF">TM35_000731080</name>
</gene>
<dbReference type="VEuPathDB" id="TriTrypDB:TM35_000731080"/>
<keyword evidence="3" id="KW-1185">Reference proteome</keyword>
<feature type="compositionally biased region" description="Basic and acidic residues" evidence="1">
    <location>
        <begin position="109"/>
        <end position="127"/>
    </location>
</feature>